<protein>
    <submittedName>
        <fullName evidence="3">Uncharacterized protein</fullName>
    </submittedName>
</protein>
<dbReference type="EMBL" id="BOPF01000004">
    <property type="protein sequence ID" value="GIJ44639.1"/>
    <property type="molecule type" value="Genomic_DNA"/>
</dbReference>
<comment type="caution">
    <text evidence="3">The sequence shown here is derived from an EMBL/GenBank/DDBJ whole genome shotgun (WGS) entry which is preliminary data.</text>
</comment>
<feature type="region of interest" description="Disordered" evidence="1">
    <location>
        <begin position="1"/>
        <end position="21"/>
    </location>
</feature>
<dbReference type="Proteomes" id="UP000619260">
    <property type="component" value="Unassembled WGS sequence"/>
</dbReference>
<evidence type="ECO:0000313" key="4">
    <source>
        <dbReference type="Proteomes" id="UP000619260"/>
    </source>
</evidence>
<dbReference type="AlphaFoldDB" id="A0A8J3YG64"/>
<reference evidence="3" key="1">
    <citation type="submission" date="2021-01" db="EMBL/GenBank/DDBJ databases">
        <title>Whole genome shotgun sequence of Virgisporangium aliadipatigenens NBRC 105644.</title>
        <authorList>
            <person name="Komaki H."/>
            <person name="Tamura T."/>
        </authorList>
    </citation>
    <scope>NUCLEOTIDE SEQUENCE</scope>
    <source>
        <strain evidence="3">NBRC 105644</strain>
    </source>
</reference>
<keyword evidence="2" id="KW-0812">Transmembrane</keyword>
<accession>A0A8J3YG64</accession>
<keyword evidence="2" id="KW-1133">Transmembrane helix</keyword>
<evidence type="ECO:0000313" key="3">
    <source>
        <dbReference type="EMBL" id="GIJ44639.1"/>
    </source>
</evidence>
<keyword evidence="2" id="KW-0472">Membrane</keyword>
<feature type="transmembrane region" description="Helical" evidence="2">
    <location>
        <begin position="51"/>
        <end position="77"/>
    </location>
</feature>
<organism evidence="3 4">
    <name type="scientific">Virgisporangium aliadipatigenens</name>
    <dbReference type="NCBI Taxonomy" id="741659"/>
    <lineage>
        <taxon>Bacteria</taxon>
        <taxon>Bacillati</taxon>
        <taxon>Actinomycetota</taxon>
        <taxon>Actinomycetes</taxon>
        <taxon>Micromonosporales</taxon>
        <taxon>Micromonosporaceae</taxon>
        <taxon>Virgisporangium</taxon>
    </lineage>
</organism>
<gene>
    <name evidence="3" type="ORF">Val02_15250</name>
</gene>
<evidence type="ECO:0000256" key="1">
    <source>
        <dbReference type="SAM" id="MobiDB-lite"/>
    </source>
</evidence>
<evidence type="ECO:0000256" key="2">
    <source>
        <dbReference type="SAM" id="Phobius"/>
    </source>
</evidence>
<proteinExistence type="predicted"/>
<sequence length="179" mass="18702">MLEPTVVVEDASTGDPGRPAGTPLAYQAPTVYVMPAGMPVANAPARRKRPWLVPVVVVSAVVVLGVVAAVGLLVVGFGTAGGSVLLGPTAEDAKRECTTAIAAEFQRRERSGSSSSILVSVEEITVDEARKISNGYEVNGVVRYSLTGSYVGTVRQSLMLTCTATIANRQLSTSVRNRI</sequence>
<keyword evidence="4" id="KW-1185">Reference proteome</keyword>
<dbReference type="RefSeq" id="WP_203898193.1">
    <property type="nucleotide sequence ID" value="NZ_BOPF01000004.1"/>
</dbReference>
<name>A0A8J3YG64_9ACTN</name>